<dbReference type="GO" id="GO:0102335">
    <property type="term" value="F:N,N'-diacetylbacillosaminyl-diphospho-undecaprenol alpha-1,3-N-acetylgalactosaminyltransferase activity"/>
    <property type="evidence" value="ECO:0007669"/>
    <property type="project" value="UniProtKB-EC"/>
</dbReference>
<dbReference type="CDD" id="cd03808">
    <property type="entry name" value="GT4_CapM-like"/>
    <property type="match status" value="1"/>
</dbReference>
<sequence>MARIGFLSHADMSIYFFRSPIMRELKRLGHEIFAICPQGDFIKRLKSEFNVITYELDRASLNPLVVLKNSQKLTEILKSLNLDLLQTSAHKSNVFGTFAAKKAGIKRVINLVEGLGSFYIDNDLKTKIVRFGIENLYKIALNLSDGCLFVNDSDPSYFESKNLIKKEKIFKIKSVGVDSVKFNKSAVTAADLGQNLHGKKIVLMIARAMWHKGVREFYEAAQILKHRKDCVFVYVGEGFDGNSSTADMKFLNSGNVCYLGARNDIAELLKASYMLVLPSYKEGFPRTILEAMSMSLAVVASDVAGCNEAVQNGINGLLCKVKNSADLASKIEILLDDENLAKQLGANGRAMVDSEFDERVIAQKYIEIYRKFIDV</sequence>
<dbReference type="InterPro" id="IPR001296">
    <property type="entry name" value="Glyco_trans_1"/>
</dbReference>
<name>A0ABN7KAW6_9BACT</name>
<dbReference type="SUPFAM" id="SSF53756">
    <property type="entry name" value="UDP-Glycosyltransferase/glycogen phosphorylase"/>
    <property type="match status" value="1"/>
</dbReference>
<dbReference type="PANTHER" id="PTHR12526:SF638">
    <property type="entry name" value="SPORE COAT PROTEIN SA"/>
    <property type="match status" value="1"/>
</dbReference>
<dbReference type="EC" id="2.4.1.290" evidence="3"/>
<dbReference type="Pfam" id="PF00534">
    <property type="entry name" value="Glycos_transf_1"/>
    <property type="match status" value="1"/>
</dbReference>
<dbReference type="RefSeq" id="WP_229933518.1">
    <property type="nucleotide sequence ID" value="NZ_CAJHOF010000020.1"/>
</dbReference>
<feature type="domain" description="Glycosyl transferase family 1" evidence="1">
    <location>
        <begin position="197"/>
        <end position="350"/>
    </location>
</feature>
<gene>
    <name evidence="3" type="primary">pglA_2</name>
    <name evidence="3" type="ORF">LMG7974_01748</name>
</gene>
<dbReference type="Pfam" id="PF13477">
    <property type="entry name" value="Glyco_trans_4_2"/>
    <property type="match status" value="1"/>
</dbReference>
<feature type="domain" description="Glycosyltransferase subfamily 4-like N-terminal" evidence="2">
    <location>
        <begin position="4"/>
        <end position="140"/>
    </location>
</feature>
<keyword evidence="3" id="KW-0808">Transferase</keyword>
<reference evidence="3 4" key="1">
    <citation type="submission" date="2020-11" db="EMBL/GenBank/DDBJ databases">
        <authorList>
            <person name="Peeters C."/>
        </authorList>
    </citation>
    <scope>NUCLEOTIDE SEQUENCE [LARGE SCALE GENOMIC DNA]</scope>
    <source>
        <strain evidence="3 4">LMG 7974</strain>
    </source>
</reference>
<keyword evidence="3" id="KW-0328">Glycosyltransferase</keyword>
<protein>
    <submittedName>
        <fullName evidence="3">N, N'-diacetylbacillosaminyl-diphospho-undecaprenol alpha-1,3-N-acetylgalactosaminyltransferase</fullName>
        <ecNumber evidence="3">2.4.1.290</ecNumber>
    </submittedName>
</protein>
<dbReference type="EMBL" id="CAJHOF010000020">
    <property type="protein sequence ID" value="CAD7289671.1"/>
    <property type="molecule type" value="Genomic_DNA"/>
</dbReference>
<dbReference type="InterPro" id="IPR028098">
    <property type="entry name" value="Glyco_trans_4-like_N"/>
</dbReference>
<dbReference type="Gene3D" id="3.40.50.2000">
    <property type="entry name" value="Glycogen Phosphorylase B"/>
    <property type="match status" value="2"/>
</dbReference>
<dbReference type="Proteomes" id="UP000789803">
    <property type="component" value="Unassembled WGS sequence"/>
</dbReference>
<organism evidence="3 4">
    <name type="scientific">Campylobacter majalis</name>
    <dbReference type="NCBI Taxonomy" id="2790656"/>
    <lineage>
        <taxon>Bacteria</taxon>
        <taxon>Pseudomonadati</taxon>
        <taxon>Campylobacterota</taxon>
        <taxon>Epsilonproteobacteria</taxon>
        <taxon>Campylobacterales</taxon>
        <taxon>Campylobacteraceae</taxon>
        <taxon>Campylobacter</taxon>
    </lineage>
</organism>
<accession>A0ABN7KAW6</accession>
<proteinExistence type="predicted"/>
<keyword evidence="4" id="KW-1185">Reference proteome</keyword>
<evidence type="ECO:0000313" key="4">
    <source>
        <dbReference type="Proteomes" id="UP000789803"/>
    </source>
</evidence>
<evidence type="ECO:0000259" key="2">
    <source>
        <dbReference type="Pfam" id="PF13477"/>
    </source>
</evidence>
<comment type="caution">
    <text evidence="3">The sequence shown here is derived from an EMBL/GenBank/DDBJ whole genome shotgun (WGS) entry which is preliminary data.</text>
</comment>
<dbReference type="PANTHER" id="PTHR12526">
    <property type="entry name" value="GLYCOSYLTRANSFERASE"/>
    <property type="match status" value="1"/>
</dbReference>
<evidence type="ECO:0000313" key="3">
    <source>
        <dbReference type="EMBL" id="CAD7289671.1"/>
    </source>
</evidence>
<evidence type="ECO:0000259" key="1">
    <source>
        <dbReference type="Pfam" id="PF00534"/>
    </source>
</evidence>